<accession>A0A1Y2DZF3</accession>
<proteinExistence type="predicted"/>
<evidence type="ECO:0000313" key="3">
    <source>
        <dbReference type="Proteomes" id="UP000193689"/>
    </source>
</evidence>
<keyword evidence="3" id="KW-1185">Reference proteome</keyword>
<evidence type="ECO:0008006" key="4">
    <source>
        <dbReference type="Google" id="ProtNLM"/>
    </source>
</evidence>
<organism evidence="2 3">
    <name type="scientific">Pseudomassariella vexata</name>
    <dbReference type="NCBI Taxonomy" id="1141098"/>
    <lineage>
        <taxon>Eukaryota</taxon>
        <taxon>Fungi</taxon>
        <taxon>Dikarya</taxon>
        <taxon>Ascomycota</taxon>
        <taxon>Pezizomycotina</taxon>
        <taxon>Sordariomycetes</taxon>
        <taxon>Xylariomycetidae</taxon>
        <taxon>Amphisphaeriales</taxon>
        <taxon>Pseudomassariaceae</taxon>
        <taxon>Pseudomassariella</taxon>
    </lineage>
</organism>
<dbReference type="RefSeq" id="XP_040715419.1">
    <property type="nucleotide sequence ID" value="XM_040860269.1"/>
</dbReference>
<dbReference type="AlphaFoldDB" id="A0A1Y2DZF3"/>
<name>A0A1Y2DZF3_9PEZI</name>
<comment type="caution">
    <text evidence="2">The sequence shown here is derived from an EMBL/GenBank/DDBJ whole genome shotgun (WGS) entry which is preliminary data.</text>
</comment>
<evidence type="ECO:0000256" key="1">
    <source>
        <dbReference type="SAM" id="SignalP"/>
    </source>
</evidence>
<gene>
    <name evidence="2" type="ORF">BCR38DRAFT_433677</name>
</gene>
<dbReference type="GeneID" id="63776481"/>
<feature type="chain" id="PRO_5013390820" description="Secreted protein" evidence="1">
    <location>
        <begin position="23"/>
        <end position="113"/>
    </location>
</feature>
<sequence length="113" mass="12742">MLGIIACYFCMSRHLFFPLCAASCVIRKSPLYCYIQVSNIACRRTESCPASGRFAETSQRMAVMLELVTILSHQSGTSLFQSCDRGIASLPQQTRTKLCLRLEITRLWHGTVF</sequence>
<protein>
    <recommendedName>
        <fullName evidence="4">Secreted protein</fullName>
    </recommendedName>
</protein>
<feature type="signal peptide" evidence="1">
    <location>
        <begin position="1"/>
        <end position="22"/>
    </location>
</feature>
<dbReference type="Proteomes" id="UP000193689">
    <property type="component" value="Unassembled WGS sequence"/>
</dbReference>
<dbReference type="EMBL" id="MCFJ01000007">
    <property type="protein sequence ID" value="ORY64005.1"/>
    <property type="molecule type" value="Genomic_DNA"/>
</dbReference>
<evidence type="ECO:0000313" key="2">
    <source>
        <dbReference type="EMBL" id="ORY64005.1"/>
    </source>
</evidence>
<reference evidence="2 3" key="1">
    <citation type="submission" date="2016-07" db="EMBL/GenBank/DDBJ databases">
        <title>Pervasive Adenine N6-methylation of Active Genes in Fungi.</title>
        <authorList>
            <consortium name="DOE Joint Genome Institute"/>
            <person name="Mondo S.J."/>
            <person name="Dannebaum R.O."/>
            <person name="Kuo R.C."/>
            <person name="Labutti K."/>
            <person name="Haridas S."/>
            <person name="Kuo A."/>
            <person name="Salamov A."/>
            <person name="Ahrendt S.R."/>
            <person name="Lipzen A."/>
            <person name="Sullivan W."/>
            <person name="Andreopoulos W.B."/>
            <person name="Clum A."/>
            <person name="Lindquist E."/>
            <person name="Daum C."/>
            <person name="Ramamoorthy G.K."/>
            <person name="Gryganskyi A."/>
            <person name="Culley D."/>
            <person name="Magnuson J.K."/>
            <person name="James T.Y."/>
            <person name="O'Malley M.A."/>
            <person name="Stajich J.E."/>
            <person name="Spatafora J.W."/>
            <person name="Visel A."/>
            <person name="Grigoriev I.V."/>
        </authorList>
    </citation>
    <scope>NUCLEOTIDE SEQUENCE [LARGE SCALE GENOMIC DNA]</scope>
    <source>
        <strain evidence="2 3">CBS 129021</strain>
    </source>
</reference>
<dbReference type="InParanoid" id="A0A1Y2DZF3"/>
<keyword evidence="1" id="KW-0732">Signal</keyword>